<accession>A0A139I277</accession>
<evidence type="ECO:0000313" key="2">
    <source>
        <dbReference type="Proteomes" id="UP000073492"/>
    </source>
</evidence>
<gene>
    <name evidence="1" type="ORF">AC579_2555</name>
</gene>
<dbReference type="AlphaFoldDB" id="A0A139I277"/>
<reference evidence="1 2" key="1">
    <citation type="submission" date="2015-07" db="EMBL/GenBank/DDBJ databases">
        <title>Comparative genomics of the Sigatoka disease complex on banana suggests a link between parallel evolutionary changes in Pseudocercospora fijiensis and Pseudocercospora eumusae and increased virulence on the banana host.</title>
        <authorList>
            <person name="Chang T.-C."/>
            <person name="Salvucci A."/>
            <person name="Crous P.W."/>
            <person name="Stergiopoulos I."/>
        </authorList>
    </citation>
    <scope>NUCLEOTIDE SEQUENCE [LARGE SCALE GENOMIC DNA]</scope>
    <source>
        <strain evidence="1 2">CBS 116634</strain>
    </source>
</reference>
<protein>
    <submittedName>
        <fullName evidence="1">Uncharacterized protein</fullName>
    </submittedName>
</protein>
<comment type="caution">
    <text evidence="1">The sequence shown here is derived from an EMBL/GenBank/DDBJ whole genome shotgun (WGS) entry which is preliminary data.</text>
</comment>
<dbReference type="EMBL" id="LFZO01000401">
    <property type="protein sequence ID" value="KXT08801.1"/>
    <property type="molecule type" value="Genomic_DNA"/>
</dbReference>
<dbReference type="OrthoDB" id="10373700at2759"/>
<proteinExistence type="predicted"/>
<organism evidence="1 2">
    <name type="scientific">Pseudocercospora musae</name>
    <dbReference type="NCBI Taxonomy" id="113226"/>
    <lineage>
        <taxon>Eukaryota</taxon>
        <taxon>Fungi</taxon>
        <taxon>Dikarya</taxon>
        <taxon>Ascomycota</taxon>
        <taxon>Pezizomycotina</taxon>
        <taxon>Dothideomycetes</taxon>
        <taxon>Dothideomycetidae</taxon>
        <taxon>Mycosphaerellales</taxon>
        <taxon>Mycosphaerellaceae</taxon>
        <taxon>Pseudocercospora</taxon>
    </lineage>
</organism>
<evidence type="ECO:0000313" key="1">
    <source>
        <dbReference type="EMBL" id="KXT08801.1"/>
    </source>
</evidence>
<keyword evidence="2" id="KW-1185">Reference proteome</keyword>
<sequence>MATPPPPPPQKQPVRLLDLQPVILKEIMQYLFPQKTIEFVSAPDGPLGQTSYITYPRSPRETYISTSNYFNAPQLQETIGDEYEKMNFATSFLLVSRKCFALGSPALYAREFSFPSCAETSLAFSHDHGRAQAHSAIHLHLKYSGQTNEEAWRALFNILIHERHVKRVTVTLGEEFWRLTPWQYGPHAVWNWNGWAMTQTRNRKLRRWIDHLARLPMKARFGEDLGEKWRGINLLTCNFGSRDATRKSVLHHGTRCGGVST</sequence>
<name>A0A139I277_9PEZI</name>
<dbReference type="Proteomes" id="UP000073492">
    <property type="component" value="Unassembled WGS sequence"/>
</dbReference>